<evidence type="ECO:0000256" key="4">
    <source>
        <dbReference type="SAM" id="MobiDB-lite"/>
    </source>
</evidence>
<evidence type="ECO:0000256" key="1">
    <source>
        <dbReference type="ARBA" id="ARBA00009778"/>
    </source>
</evidence>
<feature type="region of interest" description="Disordered" evidence="4">
    <location>
        <begin position="615"/>
        <end position="661"/>
    </location>
</feature>
<sequence length="661" mass="74602">MISLQLVWAKSGLKQRPFTSSRGYINHADPKSKLLLEKMVATLTSLSKTSPLEVPQRNSSATPRTSHQMKISGSDADTVSSPNPASQTPKDRSPKVTERKALRSPVSEKKRASRVTELEAQLTLLQDDLRKTKDQLTASESWKRQAMQDAEEAKKQLSEMSAKLEESEQQLLEISVSEDGRVQELRKISQERDRAWQSELEAVQKQHSMDSAALASALNEIQKLKAQLEKAYESEAIQTKHAESAYAEIQNLRIELTETLALVETLKSEINNCRESEAQAVEVVSESEMQLEAANKTVEVLRSDATKRTEAYNKLSLELEQSQARVKSLEELASKLQAELVGNSSKTLKDRNDDELPQKNGENEDIEKLKTELNFAKLEVGQLKSALDASEVRYQEEYIRSTLQIRSAYEQVECIRTQSWQREMELETELNKMKGDVEELRANLMDKETELQSILAQNEDLNLKTEKKQLDEEELELSMKLKKKLEADLTELNANLTAKETELQSVTMQNEKLKMEILKMEMDSNKLSDESAALLEAARAAEQEALLKHDNLTEEAEKSRKRAAQVTEQLGAAQAANNEMEAELRRIKVQSDQWRKAAEAATAMLSTGNYGKHMDRTIPFDSNHNPVTGSPNSEDMDDDSPKKKNGNMLKKIGVLWKKGQK</sequence>
<evidence type="ECO:0008006" key="7">
    <source>
        <dbReference type="Google" id="ProtNLM"/>
    </source>
</evidence>
<feature type="coiled-coil region" evidence="3">
    <location>
        <begin position="423"/>
        <end position="597"/>
    </location>
</feature>
<name>A0A8J5ZKV4_9ROSI</name>
<evidence type="ECO:0000313" key="6">
    <source>
        <dbReference type="Proteomes" id="UP000701853"/>
    </source>
</evidence>
<proteinExistence type="inferred from homology"/>
<feature type="compositionally biased region" description="Basic and acidic residues" evidence="4">
    <location>
        <begin position="347"/>
        <end position="357"/>
    </location>
</feature>
<feature type="coiled-coil region" evidence="3">
    <location>
        <begin position="115"/>
        <end position="170"/>
    </location>
</feature>
<evidence type="ECO:0000256" key="3">
    <source>
        <dbReference type="SAM" id="Coils"/>
    </source>
</evidence>
<dbReference type="PANTHER" id="PTHR34224:SF4">
    <property type="entry name" value="INTERACTOR OF CONSTITUTIVE ACTIVE ROPS 2, CHLOROPLASTIC"/>
    <property type="match status" value="1"/>
</dbReference>
<evidence type="ECO:0000256" key="2">
    <source>
        <dbReference type="ARBA" id="ARBA00023054"/>
    </source>
</evidence>
<keyword evidence="2 3" id="KW-0175">Coiled coil</keyword>
<dbReference type="PANTHER" id="PTHR34224">
    <property type="entry name" value="INTERACTOR OF CONSTITUTIVE ACTIVE ROPS 2, CHLOROPLASTIC-RELATED"/>
    <property type="match status" value="1"/>
</dbReference>
<dbReference type="InterPro" id="IPR029688">
    <property type="entry name" value="ICR"/>
</dbReference>
<dbReference type="EMBL" id="JAHUZN010000002">
    <property type="protein sequence ID" value="KAG8500907.1"/>
    <property type="molecule type" value="Genomic_DNA"/>
</dbReference>
<organism evidence="5 6">
    <name type="scientific">Gossypium anomalum</name>
    <dbReference type="NCBI Taxonomy" id="47600"/>
    <lineage>
        <taxon>Eukaryota</taxon>
        <taxon>Viridiplantae</taxon>
        <taxon>Streptophyta</taxon>
        <taxon>Embryophyta</taxon>
        <taxon>Tracheophyta</taxon>
        <taxon>Spermatophyta</taxon>
        <taxon>Magnoliopsida</taxon>
        <taxon>eudicotyledons</taxon>
        <taxon>Gunneridae</taxon>
        <taxon>Pentapetalae</taxon>
        <taxon>rosids</taxon>
        <taxon>malvids</taxon>
        <taxon>Malvales</taxon>
        <taxon>Malvaceae</taxon>
        <taxon>Malvoideae</taxon>
        <taxon>Gossypium</taxon>
    </lineage>
</organism>
<feature type="compositionally biased region" description="Polar residues" evidence="4">
    <location>
        <begin position="620"/>
        <end position="633"/>
    </location>
</feature>
<protein>
    <recommendedName>
        <fullName evidence="7">ROP interactive partner 5</fullName>
    </recommendedName>
</protein>
<feature type="compositionally biased region" description="Polar residues" evidence="4">
    <location>
        <begin position="47"/>
        <end position="88"/>
    </location>
</feature>
<comment type="similarity">
    <text evidence="1">Belongs to the ICR family.</text>
</comment>
<feature type="compositionally biased region" description="Basic and acidic residues" evidence="4">
    <location>
        <begin position="89"/>
        <end position="115"/>
    </location>
</feature>
<comment type="caution">
    <text evidence="5">The sequence shown here is derived from an EMBL/GenBank/DDBJ whole genome shotgun (WGS) entry which is preliminary data.</text>
</comment>
<evidence type="ECO:0000313" key="5">
    <source>
        <dbReference type="EMBL" id="KAG8500907.1"/>
    </source>
</evidence>
<dbReference type="AlphaFoldDB" id="A0A8J5ZKV4"/>
<feature type="region of interest" description="Disordered" evidence="4">
    <location>
        <begin position="343"/>
        <end position="364"/>
    </location>
</feature>
<reference evidence="5 6" key="1">
    <citation type="journal article" date="2021" name="bioRxiv">
        <title>The Gossypium anomalum genome as a resource for cotton improvement and evolutionary analysis of hybrid incompatibility.</title>
        <authorList>
            <person name="Grover C.E."/>
            <person name="Yuan D."/>
            <person name="Arick M.A."/>
            <person name="Miller E.R."/>
            <person name="Hu G."/>
            <person name="Peterson D.G."/>
            <person name="Wendel J.F."/>
            <person name="Udall J.A."/>
        </authorList>
    </citation>
    <scope>NUCLEOTIDE SEQUENCE [LARGE SCALE GENOMIC DNA]</scope>
    <source>
        <strain evidence="5">JFW-Udall</strain>
        <tissue evidence="5">Leaf</tissue>
    </source>
</reference>
<gene>
    <name evidence="5" type="ORF">CXB51_003017</name>
</gene>
<feature type="region of interest" description="Disordered" evidence="4">
    <location>
        <begin position="47"/>
        <end position="115"/>
    </location>
</feature>
<dbReference type="OrthoDB" id="1932291at2759"/>
<accession>A0A8J5ZKV4</accession>
<keyword evidence="6" id="KW-1185">Reference proteome</keyword>
<dbReference type="Proteomes" id="UP000701853">
    <property type="component" value="Chromosome 2"/>
</dbReference>